<accession>V2WQ19</accession>
<sequence length="134" mass="15090">MSTHQGINVDSVKAEMSKAITTSIAPKLEEMKDHYETIIHGLSYQLTNANERATEAERRVRNLEAWLELASGVKQAVGKTMGATTPSPLKQLEMERDEANARVIELEEEVKRLNVKKEKRKSRDSLVPLKESVC</sequence>
<name>V2WQ19_MONRO</name>
<gene>
    <name evidence="2" type="ORF">Moror_2176</name>
</gene>
<evidence type="ECO:0000256" key="1">
    <source>
        <dbReference type="SAM" id="MobiDB-lite"/>
    </source>
</evidence>
<proteinExistence type="predicted"/>
<dbReference type="EMBL" id="AWSO01001479">
    <property type="protein sequence ID" value="ESK83657.1"/>
    <property type="molecule type" value="Genomic_DNA"/>
</dbReference>
<dbReference type="AlphaFoldDB" id="V2WQ19"/>
<dbReference type="Gene3D" id="1.20.5.170">
    <property type="match status" value="1"/>
</dbReference>
<dbReference type="KEGG" id="mrr:Moror_2176"/>
<keyword evidence="3" id="KW-1185">Reference proteome</keyword>
<organism evidence="2 3">
    <name type="scientific">Moniliophthora roreri (strain MCA 2997)</name>
    <name type="common">Cocoa frosty pod rot fungus</name>
    <name type="synonym">Crinipellis roreri</name>
    <dbReference type="NCBI Taxonomy" id="1381753"/>
    <lineage>
        <taxon>Eukaryota</taxon>
        <taxon>Fungi</taxon>
        <taxon>Dikarya</taxon>
        <taxon>Basidiomycota</taxon>
        <taxon>Agaricomycotina</taxon>
        <taxon>Agaricomycetes</taxon>
        <taxon>Agaricomycetidae</taxon>
        <taxon>Agaricales</taxon>
        <taxon>Marasmiineae</taxon>
        <taxon>Marasmiaceae</taxon>
        <taxon>Moniliophthora</taxon>
    </lineage>
</organism>
<dbReference type="HOGENOM" id="CLU_1896766_0_0_1"/>
<evidence type="ECO:0000313" key="2">
    <source>
        <dbReference type="EMBL" id="ESK83657.1"/>
    </source>
</evidence>
<comment type="caution">
    <text evidence="2">The sequence shown here is derived from an EMBL/GenBank/DDBJ whole genome shotgun (WGS) entry which is preliminary data.</text>
</comment>
<feature type="region of interest" description="Disordered" evidence="1">
    <location>
        <begin position="115"/>
        <end position="134"/>
    </location>
</feature>
<feature type="compositionally biased region" description="Basic and acidic residues" evidence="1">
    <location>
        <begin position="115"/>
        <end position="124"/>
    </location>
</feature>
<evidence type="ECO:0000313" key="3">
    <source>
        <dbReference type="Proteomes" id="UP000017559"/>
    </source>
</evidence>
<protein>
    <submittedName>
        <fullName evidence="2">Uncharacterized protein</fullName>
    </submittedName>
</protein>
<dbReference type="Proteomes" id="UP000017559">
    <property type="component" value="Unassembled WGS sequence"/>
</dbReference>
<reference evidence="2 3" key="1">
    <citation type="journal article" date="2014" name="BMC Genomics">
        <title>Genome and secretome analysis of the hemibiotrophic fungal pathogen, Moniliophthora roreri, which causes frosty pod rot disease of cacao: mechanisms of the biotrophic and necrotrophic phases.</title>
        <authorList>
            <person name="Meinhardt L.W."/>
            <person name="Costa G.G.L."/>
            <person name="Thomazella D.P.T."/>
            <person name="Teixeira P.J.P.L."/>
            <person name="Carazzolle M.F."/>
            <person name="Schuster S.C."/>
            <person name="Carlson J.E."/>
            <person name="Guiltinan M.J."/>
            <person name="Mieczkowski P."/>
            <person name="Farmer A."/>
            <person name="Ramaraj T."/>
            <person name="Crozier J."/>
            <person name="Davis R.E."/>
            <person name="Shao J."/>
            <person name="Melnick R.L."/>
            <person name="Pereira G.A.G."/>
            <person name="Bailey B.A."/>
        </authorList>
    </citation>
    <scope>NUCLEOTIDE SEQUENCE [LARGE SCALE GENOMIC DNA]</scope>
    <source>
        <strain evidence="2 3">MCA 2997</strain>
    </source>
</reference>